<comment type="caution">
    <text evidence="1">The sequence shown here is derived from an EMBL/GenBank/DDBJ whole genome shotgun (WGS) entry which is preliminary data.</text>
</comment>
<accession>A0A4U3JS81</accession>
<evidence type="ECO:0000313" key="2">
    <source>
        <dbReference type="Proteomes" id="UP000305511"/>
    </source>
</evidence>
<feature type="non-terminal residue" evidence="1">
    <location>
        <position position="1"/>
    </location>
</feature>
<dbReference type="Pfam" id="PF16162">
    <property type="entry name" value="KwaB"/>
    <property type="match status" value="1"/>
</dbReference>
<evidence type="ECO:0000313" key="1">
    <source>
        <dbReference type="EMBL" id="TKK51059.1"/>
    </source>
</evidence>
<protein>
    <submittedName>
        <fullName evidence="1">DUF4868 domain-containing protein</fullName>
    </submittedName>
</protein>
<reference evidence="1 2" key="1">
    <citation type="submission" date="2019-02" db="EMBL/GenBank/DDBJ databases">
        <title>Bacteria dissemination in different level of health care in South Africa: the effectiveness of infections prevention and control.</title>
        <authorList>
            <person name="Shobo C."/>
            <person name="Amoako D.G."/>
            <person name="Allam M."/>
            <person name="Ismail A."/>
            <person name="Bester L.A."/>
            <person name="Essack S.Y."/>
        </authorList>
    </citation>
    <scope>NUCLEOTIDE SEQUENCE [LARGE SCALE GENOMIC DNA]</scope>
    <source>
        <strain evidence="1 2">2SIL2</strain>
    </source>
</reference>
<organism evidence="1 2">
    <name type="scientific">Enterococcus faecalis</name>
    <name type="common">Streptococcus faecalis</name>
    <dbReference type="NCBI Taxonomy" id="1351"/>
    <lineage>
        <taxon>Bacteria</taxon>
        <taxon>Bacillati</taxon>
        <taxon>Bacillota</taxon>
        <taxon>Bacilli</taxon>
        <taxon>Lactobacillales</taxon>
        <taxon>Enterococcaceae</taxon>
        <taxon>Enterococcus</taxon>
    </lineage>
</organism>
<name>A0A4U3JS81_ENTFL</name>
<dbReference type="InterPro" id="IPR032359">
    <property type="entry name" value="KwaB-like"/>
</dbReference>
<dbReference type="Proteomes" id="UP000305511">
    <property type="component" value="Unassembled WGS sequence"/>
</dbReference>
<dbReference type="RefSeq" id="WP_137274728.1">
    <property type="nucleotide sequence ID" value="NZ_SIYF01000924.1"/>
</dbReference>
<sequence>HIPLFEKCCQMETEFKKNSAEVLKRIESFNFIENISDLRETAEKDTRIARRLTKMNSDPERVKAFFKNKKRVKLVLEDPEFKDKFEGIDYNGETIKYDKKLRQQFVTLISDAAYQSIVGGQKRIDHSL</sequence>
<proteinExistence type="predicted"/>
<dbReference type="EMBL" id="SIYF01000924">
    <property type="protein sequence ID" value="TKK51059.1"/>
    <property type="molecule type" value="Genomic_DNA"/>
</dbReference>
<gene>
    <name evidence="1" type="ORF">EY666_20780</name>
</gene>
<dbReference type="AlphaFoldDB" id="A0A4U3JS81"/>